<evidence type="ECO:0000259" key="1">
    <source>
        <dbReference type="Pfam" id="PF06172"/>
    </source>
</evidence>
<dbReference type="InterPro" id="IPR011051">
    <property type="entry name" value="RmlC_Cupin_sf"/>
</dbReference>
<dbReference type="SUPFAM" id="SSF51182">
    <property type="entry name" value="RmlC-like cupins"/>
    <property type="match status" value="1"/>
</dbReference>
<dbReference type="KEGG" id="nar:Saro_1833"/>
<dbReference type="InterPro" id="IPR009327">
    <property type="entry name" value="Cupin_DUF985"/>
</dbReference>
<keyword evidence="3" id="KW-1185">Reference proteome</keyword>
<evidence type="ECO:0000313" key="2">
    <source>
        <dbReference type="EMBL" id="ABD26273.1"/>
    </source>
</evidence>
<dbReference type="RefSeq" id="WP_011445483.1">
    <property type="nucleotide sequence ID" value="NC_007794.1"/>
</dbReference>
<dbReference type="eggNOG" id="COG3542">
    <property type="taxonomic scope" value="Bacteria"/>
</dbReference>
<name>Q2G7A0_NOVAD</name>
<dbReference type="STRING" id="279238.Saro_1833"/>
<dbReference type="CDD" id="cd06121">
    <property type="entry name" value="cupin_YML079wp"/>
    <property type="match status" value="1"/>
</dbReference>
<sequence length="145" mass="15282">MHSAQDLIAILDLSAHPEGGWFRETWRATAAADGRATSTAIIFLLQAEKRSHWHAVDADEIWVWQGGDPLALHVASTGDEQPATTILGNNPEAGHSLNAVVPAAQWQAAEPLSGPHGYALVSCIVAPGFDFGGFTLAPPGWKPGA</sequence>
<feature type="domain" description="DUF985" evidence="1">
    <location>
        <begin position="5"/>
        <end position="137"/>
    </location>
</feature>
<dbReference type="AlphaFoldDB" id="Q2G7A0"/>
<dbReference type="PANTHER" id="PTHR33387">
    <property type="entry name" value="RMLC-LIKE JELLY ROLL FOLD PROTEIN"/>
    <property type="match status" value="1"/>
</dbReference>
<protein>
    <recommendedName>
        <fullName evidence="1">DUF985 domain-containing protein</fullName>
    </recommendedName>
</protein>
<dbReference type="HOGENOM" id="CLU_088365_1_1_5"/>
<dbReference type="EMBL" id="CP000248">
    <property type="protein sequence ID" value="ABD26273.1"/>
    <property type="molecule type" value="Genomic_DNA"/>
</dbReference>
<evidence type="ECO:0000313" key="3">
    <source>
        <dbReference type="Proteomes" id="UP000009134"/>
    </source>
</evidence>
<proteinExistence type="predicted"/>
<dbReference type="InterPro" id="IPR014710">
    <property type="entry name" value="RmlC-like_jellyroll"/>
</dbReference>
<gene>
    <name evidence="2" type="ordered locus">Saro_1833</name>
</gene>
<dbReference type="Gene3D" id="2.60.120.10">
    <property type="entry name" value="Jelly Rolls"/>
    <property type="match status" value="1"/>
</dbReference>
<dbReference type="Proteomes" id="UP000009134">
    <property type="component" value="Chromosome"/>
</dbReference>
<accession>Q2G7A0</accession>
<reference evidence="3" key="1">
    <citation type="submission" date="2006-01" db="EMBL/GenBank/DDBJ databases">
        <title>Complete sequence of Novosphingobium aromaticivorans DSM 12444.</title>
        <authorList>
            <consortium name="US DOE Joint Genome Institute"/>
            <person name="Copeland A."/>
            <person name="Lucas S."/>
            <person name="Lapidus A."/>
            <person name="Barry K."/>
            <person name="Detter J.C."/>
            <person name="Glavina T."/>
            <person name="Hammon N."/>
            <person name="Israni S."/>
            <person name="Pitluck S."/>
            <person name="Chain P."/>
            <person name="Malfatti S."/>
            <person name="Shin M."/>
            <person name="Vergez L."/>
            <person name="Schmutz J."/>
            <person name="Larimer F."/>
            <person name="Land M."/>
            <person name="Kyrpides N."/>
            <person name="Ivanova N."/>
            <person name="Fredrickson J."/>
            <person name="Balkwill D."/>
            <person name="Romine M.F."/>
            <person name="Richardson P."/>
        </authorList>
    </citation>
    <scope>NUCLEOTIDE SEQUENCE [LARGE SCALE GENOMIC DNA]</scope>
    <source>
        <strain evidence="3">ATCC 700278 / DSM 12444 / CCUG 56034 / CIP 105152 / NBRC 16084 / F199</strain>
    </source>
</reference>
<dbReference type="PANTHER" id="PTHR33387:SF3">
    <property type="entry name" value="DUF985 DOMAIN-CONTAINING PROTEIN"/>
    <property type="match status" value="1"/>
</dbReference>
<dbReference type="InterPro" id="IPR039935">
    <property type="entry name" value="YML079W-like"/>
</dbReference>
<dbReference type="Pfam" id="PF06172">
    <property type="entry name" value="Cupin_5"/>
    <property type="match status" value="1"/>
</dbReference>
<organism evidence="2 3">
    <name type="scientific">Novosphingobium aromaticivorans (strain ATCC 700278 / DSM 12444 / CCUG 56034 / CIP 105152 / NBRC 16084 / F199)</name>
    <dbReference type="NCBI Taxonomy" id="279238"/>
    <lineage>
        <taxon>Bacteria</taxon>
        <taxon>Pseudomonadati</taxon>
        <taxon>Pseudomonadota</taxon>
        <taxon>Alphaproteobacteria</taxon>
        <taxon>Sphingomonadales</taxon>
        <taxon>Sphingomonadaceae</taxon>
        <taxon>Novosphingobium</taxon>
    </lineage>
</organism>